<dbReference type="NCBIfam" id="TIGR01766">
    <property type="entry name" value="IS200/IS605 family accessory protein TnpB-like domain"/>
    <property type="match status" value="1"/>
</dbReference>
<feature type="compositionally biased region" description="Basic and acidic residues" evidence="7">
    <location>
        <begin position="415"/>
        <end position="424"/>
    </location>
</feature>
<protein>
    <submittedName>
        <fullName evidence="11">IS607 family element RNA-guided endonuclease TnpB</fullName>
    </submittedName>
</protein>
<keyword evidence="5" id="KW-0238">DNA-binding</keyword>
<keyword evidence="2" id="KW-0815">Transposition</keyword>
<dbReference type="RefSeq" id="WP_310914303.1">
    <property type="nucleotide sequence ID" value="NZ_JAVLVT010000033.1"/>
</dbReference>
<feature type="compositionally biased region" description="Basic residues" evidence="7">
    <location>
        <begin position="244"/>
        <end position="254"/>
    </location>
</feature>
<feature type="region of interest" description="Disordered" evidence="7">
    <location>
        <begin position="111"/>
        <end position="131"/>
    </location>
</feature>
<evidence type="ECO:0000256" key="1">
    <source>
        <dbReference type="ARBA" id="ARBA00008761"/>
    </source>
</evidence>
<sequence length="457" mass="50880">MTVEVTQAYRFALDLTPAQERDLARHAGAARLAYNWGLARITANLSQREAERSYGIADADLTPSVTWSLYGLRRAWNQAKNEVAPWWGECSKEAYNTGLDQLARGLKNWSDSRKGNRKGKPVGFPRFKSKRTATPSVKFTTGTLRLEDDRRHVTLPRVGTLKTHESTRTLHRRLTDGRARVLSATVRRESGRWFVSVTCTVQRTERAPSRPDHGVGVDLGITSLAVLSDGTVVDNPRHVNTAQRKLRRTSRTVSRRQGPDRRTGQAPSNRWRRANTARNTVHRKVSNQRRDHLHKLTTRLADTYGTVVVEDLHVAGMLANRTLARHVADAGFAEVRRQLEYKTAWRGGTLVVADRWFASSKTCSGCGAVKAKLARSERTFVCTECGLILDRDLNAAHNLAALVERHVAGSGSETRNGRGADRETGLVPAGGCEPSTPHREPSRVRRGLSPGNERIIE</sequence>
<evidence type="ECO:0000313" key="11">
    <source>
        <dbReference type="EMBL" id="MDS1272700.1"/>
    </source>
</evidence>
<feature type="domain" description="Transposase putative helix-turn-helix" evidence="10">
    <location>
        <begin position="1"/>
        <end position="48"/>
    </location>
</feature>
<evidence type="ECO:0000256" key="6">
    <source>
        <dbReference type="ARBA" id="ARBA00023172"/>
    </source>
</evidence>
<name>A0ABU2HCY3_9ACTN</name>
<accession>A0ABU2HCY3</accession>
<feature type="region of interest" description="Disordered" evidence="7">
    <location>
        <begin position="408"/>
        <end position="457"/>
    </location>
</feature>
<dbReference type="Pfam" id="PF12323">
    <property type="entry name" value="HTH_OrfB_IS605"/>
    <property type="match status" value="1"/>
</dbReference>
<keyword evidence="3" id="KW-0479">Metal-binding</keyword>
<proteinExistence type="inferred from homology"/>
<gene>
    <name evidence="11" type="primary">tnpB</name>
    <name evidence="11" type="ORF">RIF23_20675</name>
</gene>
<keyword evidence="11" id="KW-0540">Nuclease</keyword>
<dbReference type="InterPro" id="IPR001959">
    <property type="entry name" value="Transposase"/>
</dbReference>
<dbReference type="Pfam" id="PF01385">
    <property type="entry name" value="OrfB_IS605"/>
    <property type="match status" value="1"/>
</dbReference>
<reference evidence="12" key="1">
    <citation type="submission" date="2023-07" db="EMBL/GenBank/DDBJ databases">
        <title>Novel species in the genus Lipingzhangella isolated from Sambhar Salt Lake.</title>
        <authorList>
            <person name="Jiya N."/>
            <person name="Kajale S."/>
            <person name="Sharma A."/>
        </authorList>
    </citation>
    <scope>NUCLEOTIDE SEQUENCE [LARGE SCALE GENOMIC DNA]</scope>
    <source>
        <strain evidence="12">LS1_29</strain>
    </source>
</reference>
<comment type="similarity">
    <text evidence="1">In the C-terminal section; belongs to the transposase 35 family.</text>
</comment>
<evidence type="ECO:0000256" key="5">
    <source>
        <dbReference type="ARBA" id="ARBA00023125"/>
    </source>
</evidence>
<feature type="domain" description="Probable transposase IS891/IS1136/IS1341" evidence="8">
    <location>
        <begin position="202"/>
        <end position="320"/>
    </location>
</feature>
<dbReference type="Pfam" id="PF07282">
    <property type="entry name" value="Cas12f1-like_TNB"/>
    <property type="match status" value="1"/>
</dbReference>
<comment type="caution">
    <text evidence="11">The sequence shown here is derived from an EMBL/GenBank/DDBJ whole genome shotgun (WGS) entry which is preliminary data.</text>
</comment>
<keyword evidence="6" id="KW-0233">DNA recombination</keyword>
<keyword evidence="4" id="KW-0862">Zinc</keyword>
<evidence type="ECO:0000256" key="4">
    <source>
        <dbReference type="ARBA" id="ARBA00022833"/>
    </source>
</evidence>
<dbReference type="Proteomes" id="UP001250214">
    <property type="component" value="Unassembled WGS sequence"/>
</dbReference>
<evidence type="ECO:0000256" key="7">
    <source>
        <dbReference type="SAM" id="MobiDB-lite"/>
    </source>
</evidence>
<feature type="non-terminal residue" evidence="11">
    <location>
        <position position="457"/>
    </location>
</feature>
<dbReference type="InterPro" id="IPR010095">
    <property type="entry name" value="Cas12f1-like_TNB"/>
</dbReference>
<dbReference type="InterPro" id="IPR053470">
    <property type="entry name" value="RNA-guided_DNA_endonuclease"/>
</dbReference>
<evidence type="ECO:0000256" key="2">
    <source>
        <dbReference type="ARBA" id="ARBA00022578"/>
    </source>
</evidence>
<feature type="domain" description="Cas12f1-like TNB" evidence="9">
    <location>
        <begin position="332"/>
        <end position="399"/>
    </location>
</feature>
<evidence type="ECO:0000256" key="3">
    <source>
        <dbReference type="ARBA" id="ARBA00022723"/>
    </source>
</evidence>
<evidence type="ECO:0000259" key="8">
    <source>
        <dbReference type="Pfam" id="PF01385"/>
    </source>
</evidence>
<evidence type="ECO:0000313" key="12">
    <source>
        <dbReference type="Proteomes" id="UP001250214"/>
    </source>
</evidence>
<dbReference type="GO" id="GO:0004519">
    <property type="term" value="F:endonuclease activity"/>
    <property type="evidence" value="ECO:0007669"/>
    <property type="project" value="UniProtKB-KW"/>
</dbReference>
<keyword evidence="11" id="KW-0255">Endonuclease</keyword>
<dbReference type="NCBIfam" id="NF038280">
    <property type="entry name" value="IS607_TnpB"/>
    <property type="match status" value="1"/>
</dbReference>
<evidence type="ECO:0000259" key="10">
    <source>
        <dbReference type="Pfam" id="PF12323"/>
    </source>
</evidence>
<feature type="region of interest" description="Disordered" evidence="7">
    <location>
        <begin position="242"/>
        <end position="270"/>
    </location>
</feature>
<dbReference type="InterPro" id="IPR021027">
    <property type="entry name" value="Transposase_put_HTH"/>
</dbReference>
<keyword evidence="12" id="KW-1185">Reference proteome</keyword>
<keyword evidence="11" id="KW-0378">Hydrolase</keyword>
<dbReference type="NCBIfam" id="NF040570">
    <property type="entry name" value="guided_TnpB"/>
    <property type="match status" value="1"/>
</dbReference>
<dbReference type="EMBL" id="JAVLVT010000033">
    <property type="protein sequence ID" value="MDS1272700.1"/>
    <property type="molecule type" value="Genomic_DNA"/>
</dbReference>
<evidence type="ECO:0000259" key="9">
    <source>
        <dbReference type="Pfam" id="PF07282"/>
    </source>
</evidence>
<organism evidence="11 12">
    <name type="scientific">Lipingzhangella rawalii</name>
    <dbReference type="NCBI Taxonomy" id="2055835"/>
    <lineage>
        <taxon>Bacteria</taxon>
        <taxon>Bacillati</taxon>
        <taxon>Actinomycetota</taxon>
        <taxon>Actinomycetes</taxon>
        <taxon>Streptosporangiales</taxon>
        <taxon>Nocardiopsidaceae</taxon>
        <taxon>Lipingzhangella</taxon>
    </lineage>
</organism>